<accession>A0A8T0FRM7</accession>
<feature type="transmembrane region" description="Helical" evidence="8">
    <location>
        <begin position="214"/>
        <end position="238"/>
    </location>
</feature>
<evidence type="ECO:0000313" key="11">
    <source>
        <dbReference type="Proteomes" id="UP000807504"/>
    </source>
</evidence>
<protein>
    <submittedName>
        <fullName evidence="10">Gonadotropin-releasing hormone II receptor like protein</fullName>
    </submittedName>
</protein>
<comment type="similarity">
    <text evidence="2">Belongs to the G-protein coupled receptor 1 family.</text>
</comment>
<keyword evidence="5 8" id="KW-1133">Transmembrane helix</keyword>
<dbReference type="PROSITE" id="PS50262">
    <property type="entry name" value="G_PROTEIN_RECEP_F1_2"/>
    <property type="match status" value="1"/>
</dbReference>
<evidence type="ECO:0000259" key="9">
    <source>
        <dbReference type="PROSITE" id="PS50262"/>
    </source>
</evidence>
<gene>
    <name evidence="10" type="ORF">HNY73_001795</name>
</gene>
<feature type="transmembrane region" description="Helical" evidence="8">
    <location>
        <begin position="110"/>
        <end position="138"/>
    </location>
</feature>
<keyword evidence="7 10" id="KW-0675">Receptor</keyword>
<dbReference type="GO" id="GO:0032870">
    <property type="term" value="P:cellular response to hormone stimulus"/>
    <property type="evidence" value="ECO:0007669"/>
    <property type="project" value="TreeGrafter"/>
</dbReference>
<evidence type="ECO:0000256" key="1">
    <source>
        <dbReference type="ARBA" id="ARBA00004651"/>
    </source>
</evidence>
<evidence type="ECO:0000256" key="7">
    <source>
        <dbReference type="ARBA" id="ARBA00023170"/>
    </source>
</evidence>
<keyword evidence="6 8" id="KW-0472">Membrane</keyword>
<dbReference type="GO" id="GO:0005886">
    <property type="term" value="C:plasma membrane"/>
    <property type="evidence" value="ECO:0007669"/>
    <property type="project" value="UniProtKB-SubCell"/>
</dbReference>
<feature type="domain" description="G-protein coupled receptors family 1 profile" evidence="9">
    <location>
        <begin position="122"/>
        <end position="233"/>
    </location>
</feature>
<keyword evidence="4 8" id="KW-0812">Transmembrane</keyword>
<dbReference type="GO" id="GO:0042277">
    <property type="term" value="F:peptide binding"/>
    <property type="evidence" value="ECO:0007669"/>
    <property type="project" value="TreeGrafter"/>
</dbReference>
<keyword evidence="3" id="KW-1003">Cell membrane</keyword>
<dbReference type="Gene3D" id="1.20.1070.10">
    <property type="entry name" value="Rhodopsin 7-helix transmembrane proteins"/>
    <property type="match status" value="1"/>
</dbReference>
<evidence type="ECO:0000313" key="10">
    <source>
        <dbReference type="EMBL" id="KAF8793751.1"/>
    </source>
</evidence>
<dbReference type="Proteomes" id="UP000807504">
    <property type="component" value="Unassembled WGS sequence"/>
</dbReference>
<evidence type="ECO:0000256" key="8">
    <source>
        <dbReference type="SAM" id="Phobius"/>
    </source>
</evidence>
<dbReference type="GO" id="GO:0004930">
    <property type="term" value="F:G protein-coupled receptor activity"/>
    <property type="evidence" value="ECO:0007669"/>
    <property type="project" value="InterPro"/>
</dbReference>
<evidence type="ECO:0000256" key="3">
    <source>
        <dbReference type="ARBA" id="ARBA00022475"/>
    </source>
</evidence>
<dbReference type="AlphaFoldDB" id="A0A8T0FRM7"/>
<sequence length="338" mass="39666">MFLKFVFLNYENTSASDDEDNVKELKDHIPEDSELSSYDDDNSEEIEFTENIYFSKDKLIKYGSKPSFQAGKRASVMTEAFIFHVESHPVQTDSKQAEFLSFKRSREDSYNLFCLFVFYCGPLSVIVYCYCRVLWVIWKRSKLAKNSIEDNRSETSSHCIFRLSDTRLSEKLDPTLKMTFLIVISFFFCWTPYVIIDLWYLFDSESAEKLDTRIQSSMFMFAVFNSCINPLVYGSYIFNFKDSLKNLFRCRRLQLRSGQSNSQIPRRVTSEDRLGRGTDEYRSSQPGEVILELREATPVRRPLSRRNLTNVHRTEENLVLNSCDNSQCDYCRSNIYTI</sequence>
<dbReference type="PANTHER" id="PTHR24241">
    <property type="entry name" value="NEUROPEPTIDE RECEPTOR-RELATED G-PROTEIN COUPLED RECEPTOR"/>
    <property type="match status" value="1"/>
</dbReference>
<dbReference type="Pfam" id="PF00001">
    <property type="entry name" value="7tm_1"/>
    <property type="match status" value="1"/>
</dbReference>
<evidence type="ECO:0000256" key="4">
    <source>
        <dbReference type="ARBA" id="ARBA00022692"/>
    </source>
</evidence>
<reference evidence="10" key="1">
    <citation type="journal article" date="2020" name="bioRxiv">
        <title>Chromosome-level reference genome of the European wasp spider Argiope bruennichi: a resource for studies on range expansion and evolutionary adaptation.</title>
        <authorList>
            <person name="Sheffer M.M."/>
            <person name="Hoppe A."/>
            <person name="Krehenwinkel H."/>
            <person name="Uhl G."/>
            <person name="Kuss A.W."/>
            <person name="Jensen L."/>
            <person name="Jensen C."/>
            <person name="Gillespie R.G."/>
            <person name="Hoff K.J."/>
            <person name="Prost S."/>
        </authorList>
    </citation>
    <scope>NUCLEOTIDE SEQUENCE</scope>
</reference>
<evidence type="ECO:0000256" key="2">
    <source>
        <dbReference type="ARBA" id="ARBA00010663"/>
    </source>
</evidence>
<name>A0A8T0FRM7_ARGBR</name>
<comment type="subcellular location">
    <subcellularLocation>
        <location evidence="1">Cell membrane</location>
        <topology evidence="1">Multi-pass membrane protein</topology>
    </subcellularLocation>
</comment>
<dbReference type="SUPFAM" id="SSF81321">
    <property type="entry name" value="Family A G protein-coupled receptor-like"/>
    <property type="match status" value="1"/>
</dbReference>
<keyword evidence="11" id="KW-1185">Reference proteome</keyword>
<reference evidence="10" key="2">
    <citation type="submission" date="2020-06" db="EMBL/GenBank/DDBJ databases">
        <authorList>
            <person name="Sheffer M."/>
        </authorList>
    </citation>
    <scope>NUCLEOTIDE SEQUENCE</scope>
</reference>
<comment type="caution">
    <text evidence="10">The sequence shown here is derived from an EMBL/GenBank/DDBJ whole genome shotgun (WGS) entry which is preliminary data.</text>
</comment>
<dbReference type="PANTHER" id="PTHR24241:SF190">
    <property type="entry name" value="CARDIOACCELERATORY PEPTIDE RECEPTOR-LIKE PROTEIN"/>
    <property type="match status" value="1"/>
</dbReference>
<dbReference type="InterPro" id="IPR017452">
    <property type="entry name" value="GPCR_Rhodpsn_7TM"/>
</dbReference>
<organism evidence="10 11">
    <name type="scientific">Argiope bruennichi</name>
    <name type="common">Wasp spider</name>
    <name type="synonym">Aranea bruennichi</name>
    <dbReference type="NCBI Taxonomy" id="94029"/>
    <lineage>
        <taxon>Eukaryota</taxon>
        <taxon>Metazoa</taxon>
        <taxon>Ecdysozoa</taxon>
        <taxon>Arthropoda</taxon>
        <taxon>Chelicerata</taxon>
        <taxon>Arachnida</taxon>
        <taxon>Araneae</taxon>
        <taxon>Araneomorphae</taxon>
        <taxon>Entelegynae</taxon>
        <taxon>Araneoidea</taxon>
        <taxon>Araneidae</taxon>
        <taxon>Argiope</taxon>
    </lineage>
</organism>
<dbReference type="EMBL" id="JABXBU010000002">
    <property type="protein sequence ID" value="KAF8793751.1"/>
    <property type="molecule type" value="Genomic_DNA"/>
</dbReference>
<feature type="transmembrane region" description="Helical" evidence="8">
    <location>
        <begin position="180"/>
        <end position="202"/>
    </location>
</feature>
<dbReference type="InterPro" id="IPR000276">
    <property type="entry name" value="GPCR_Rhodpsn"/>
</dbReference>
<proteinExistence type="inferred from homology"/>
<dbReference type="PRINTS" id="PR00237">
    <property type="entry name" value="GPCRRHODOPSN"/>
</dbReference>
<evidence type="ECO:0000256" key="6">
    <source>
        <dbReference type="ARBA" id="ARBA00023136"/>
    </source>
</evidence>
<evidence type="ECO:0000256" key="5">
    <source>
        <dbReference type="ARBA" id="ARBA00022989"/>
    </source>
</evidence>